<accession>A0A9W6Z077</accession>
<feature type="compositionally biased region" description="Polar residues" evidence="1">
    <location>
        <begin position="14"/>
        <end position="30"/>
    </location>
</feature>
<keyword evidence="3" id="KW-1185">Reference proteome</keyword>
<evidence type="ECO:0000313" key="3">
    <source>
        <dbReference type="Proteomes" id="UP001165063"/>
    </source>
</evidence>
<organism evidence="2 3">
    <name type="scientific">Ambrosiozyma monospora</name>
    <name type="common">Yeast</name>
    <name type="synonym">Endomycopsis monosporus</name>
    <dbReference type="NCBI Taxonomy" id="43982"/>
    <lineage>
        <taxon>Eukaryota</taxon>
        <taxon>Fungi</taxon>
        <taxon>Dikarya</taxon>
        <taxon>Ascomycota</taxon>
        <taxon>Saccharomycotina</taxon>
        <taxon>Pichiomycetes</taxon>
        <taxon>Pichiales</taxon>
        <taxon>Pichiaceae</taxon>
        <taxon>Ambrosiozyma</taxon>
    </lineage>
</organism>
<dbReference type="EMBL" id="BSXU01001873">
    <property type="protein sequence ID" value="GMG31912.1"/>
    <property type="molecule type" value="Genomic_DNA"/>
</dbReference>
<protein>
    <submittedName>
        <fullName evidence="2">Unnamed protein product</fullName>
    </submittedName>
</protein>
<dbReference type="AlphaFoldDB" id="A0A9W6Z077"/>
<proteinExistence type="predicted"/>
<evidence type="ECO:0000313" key="2">
    <source>
        <dbReference type="EMBL" id="GMG31912.1"/>
    </source>
</evidence>
<name>A0A9W6Z077_AMBMO</name>
<dbReference type="Proteomes" id="UP001165063">
    <property type="component" value="Unassembled WGS sequence"/>
</dbReference>
<gene>
    <name evidence="2" type="ORF">Amon01_000406400</name>
</gene>
<feature type="region of interest" description="Disordered" evidence="1">
    <location>
        <begin position="169"/>
        <end position="239"/>
    </location>
</feature>
<reference evidence="2" key="1">
    <citation type="submission" date="2023-04" db="EMBL/GenBank/DDBJ databases">
        <title>Ambrosiozyma monospora NBRC 1965.</title>
        <authorList>
            <person name="Ichikawa N."/>
            <person name="Sato H."/>
            <person name="Tonouchi N."/>
        </authorList>
    </citation>
    <scope>NUCLEOTIDE SEQUENCE</scope>
    <source>
        <strain evidence="2">NBRC 1965</strain>
    </source>
</reference>
<comment type="caution">
    <text evidence="2">The sequence shown here is derived from an EMBL/GenBank/DDBJ whole genome shotgun (WGS) entry which is preliminary data.</text>
</comment>
<feature type="region of interest" description="Disordered" evidence="1">
    <location>
        <begin position="394"/>
        <end position="414"/>
    </location>
</feature>
<sequence>MTTAGLLKGGNGGRSRSASVSSPLFNSQHLQNQQVPFPGQQQEQQSQQLPQQQQQQKRQQQQPIIRQRSLSTLTNDERLQIQSVENFLKLEDDLLATVEELPLNFLKRQLIRNLICSLFKFFKSKVGTGDDDGTRLIDIDDALLYNDIQVVVNNLISVIYTMDESGAAVGGIPQGSNKSRNVGSRGNHKTLNKASTAPSTAIGLSGRSTRTRNQQQNERDDDNDDIDDSGKDTVAAGEFDDAENEIALLGNRFSRLFDNRSSVGTRSRSRSFKSYTSGINTPYRYHTPGPNTAGVGVGGGVGVAHSVSHSHAPSLAQSMYSIPGVSSPEPFYQQQTPHLQYQQQQQQQQHMMQQQLTGTGSLRFDLQPLPQQPPPPQTQQQLLAQHQAAYLPTPTAQRGMQPPPPSQPQGGSQLMASTSVGLYSETSAMLQPQHLVFKNVTGGSQVPKGSPNPNAFVYGGPGGSGGVAGGVSGTLVSGPYGNPRYSVSQLSVNPYVDVYYQ</sequence>
<feature type="region of interest" description="Disordered" evidence="1">
    <location>
        <begin position="1"/>
        <end position="64"/>
    </location>
</feature>
<feature type="compositionally biased region" description="Low complexity" evidence="1">
    <location>
        <begin position="31"/>
        <end position="63"/>
    </location>
</feature>
<feature type="compositionally biased region" description="Polar residues" evidence="1">
    <location>
        <begin position="174"/>
        <end position="184"/>
    </location>
</feature>
<evidence type="ECO:0000256" key="1">
    <source>
        <dbReference type="SAM" id="MobiDB-lite"/>
    </source>
</evidence>
<feature type="region of interest" description="Disordered" evidence="1">
    <location>
        <begin position="326"/>
        <end position="355"/>
    </location>
</feature>
<feature type="compositionally biased region" description="Low complexity" evidence="1">
    <location>
        <begin position="332"/>
        <end position="355"/>
    </location>
</feature>
<feature type="region of interest" description="Disordered" evidence="1">
    <location>
        <begin position="260"/>
        <end position="291"/>
    </location>
</feature>